<comment type="similarity">
    <text evidence="1">Belongs to the universal ribosomal protein uS2 family.</text>
</comment>
<dbReference type="GeneID" id="30512525"/>
<protein>
    <submittedName>
        <fullName evidence="2">Ribosomal protein S2</fullName>
    </submittedName>
</protein>
<dbReference type="EMBL" id="KX405004">
    <property type="protein sequence ID" value="AOQ30619.1"/>
    <property type="molecule type" value="Genomic_DNA"/>
</dbReference>
<dbReference type="PANTHER" id="PTHR12534:SF0">
    <property type="entry name" value="SMALL RIBOSOMAL SUBUNIT PROTEIN US2M"/>
    <property type="match status" value="1"/>
</dbReference>
<dbReference type="GO" id="GO:0003735">
    <property type="term" value="F:structural constituent of ribosome"/>
    <property type="evidence" value="ECO:0007669"/>
    <property type="project" value="InterPro"/>
</dbReference>
<dbReference type="PANTHER" id="PTHR12534">
    <property type="entry name" value="30S RIBOSOMAL PROTEIN S2 PROKARYOTIC AND ORGANELLAR"/>
    <property type="match status" value="1"/>
</dbReference>
<dbReference type="InterPro" id="IPR005706">
    <property type="entry name" value="Ribosomal_uS2_bac/mit/plastid"/>
</dbReference>
<dbReference type="Gene3D" id="3.40.50.10490">
    <property type="entry name" value="Glucose-6-phosphate isomerase like protein, domain 1"/>
    <property type="match status" value="1"/>
</dbReference>
<keyword evidence="2" id="KW-0689">Ribosomal protein</keyword>
<organism evidence="2">
    <name type="scientific">Aphanomyces astaci</name>
    <name type="common">Crayfish plague agent</name>
    <dbReference type="NCBI Taxonomy" id="112090"/>
    <lineage>
        <taxon>Eukaryota</taxon>
        <taxon>Sar</taxon>
        <taxon>Stramenopiles</taxon>
        <taxon>Oomycota</taxon>
        <taxon>Saprolegniomycetes</taxon>
        <taxon>Saprolegniales</taxon>
        <taxon>Verrucalvaceae</taxon>
        <taxon>Aphanomyces</taxon>
    </lineage>
</organism>
<name>A0A1I9Q6D1_APHAT</name>
<evidence type="ECO:0000313" key="2">
    <source>
        <dbReference type="EMBL" id="AOQ30619.1"/>
    </source>
</evidence>
<sequence>MINKKLKIKKIQKEFLLNSLFKSKNFYGESLNLNKINKKNFNFIYGFRHNFSIINLKSTIFYIQKALFLIKYYLKKKKNILIIGNSFDISFLLNKKEYINNNKNIILYNEEWINGLLTNKTISNFFKKKNIKLIILLKSNIKEYYLLTEFYNKKIPIIALVNTNSNINYINYPIFSNTKNLKSLFFLIYLIKKALHK</sequence>
<dbReference type="AlphaFoldDB" id="A0A1I9Q6D1"/>
<dbReference type="GO" id="GO:0006412">
    <property type="term" value="P:translation"/>
    <property type="evidence" value="ECO:0007669"/>
    <property type="project" value="InterPro"/>
</dbReference>
<keyword evidence="2" id="KW-0496">Mitochondrion</keyword>
<dbReference type="GO" id="GO:0005763">
    <property type="term" value="C:mitochondrial small ribosomal subunit"/>
    <property type="evidence" value="ECO:0007669"/>
    <property type="project" value="TreeGrafter"/>
</dbReference>
<proteinExistence type="inferred from homology"/>
<dbReference type="InterPro" id="IPR001865">
    <property type="entry name" value="Ribosomal_uS2"/>
</dbReference>
<reference evidence="2" key="2">
    <citation type="submission" date="2016-06" db="EMBL/GenBank/DDBJ databases">
        <authorList>
            <person name="Kjaerup R.B."/>
            <person name="Dalgaard T.S."/>
            <person name="Juul-Madsen H.R."/>
        </authorList>
    </citation>
    <scope>NUCLEOTIDE SEQUENCE</scope>
    <source>
        <strain evidence="2">AP03</strain>
    </source>
</reference>
<reference evidence="2" key="1">
    <citation type="journal article" date="2016" name="Sci. Rep.">
        <title>Mitochondrial genomes and comparative genomics of Aphanomyces astaci and Aphanomyces invadans.</title>
        <authorList>
            <person name="Makkonen J."/>
            <person name="Vesterbacka A."/>
            <person name="Martin F."/>
            <person name="Jussila J."/>
            <person name="Dieguez-Uribeondo J."/>
            <person name="Kortet R."/>
            <person name="Kokko H."/>
        </authorList>
    </citation>
    <scope>NUCLEOTIDE SEQUENCE</scope>
    <source>
        <strain evidence="2">AP03</strain>
    </source>
</reference>
<dbReference type="InterPro" id="IPR023591">
    <property type="entry name" value="Ribosomal_uS2_flav_dom_sf"/>
</dbReference>
<dbReference type="Pfam" id="PF00318">
    <property type="entry name" value="Ribosomal_S2"/>
    <property type="match status" value="2"/>
</dbReference>
<dbReference type="RefSeq" id="YP_009327224.1">
    <property type="nucleotide sequence ID" value="NC_032051.1"/>
</dbReference>
<dbReference type="SUPFAM" id="SSF52313">
    <property type="entry name" value="Ribosomal protein S2"/>
    <property type="match status" value="1"/>
</dbReference>
<dbReference type="PRINTS" id="PR00395">
    <property type="entry name" value="RIBOSOMALS2"/>
</dbReference>
<geneLocation type="mitochondrion" evidence="2"/>
<keyword evidence="2" id="KW-0687">Ribonucleoprotein</keyword>
<evidence type="ECO:0000256" key="1">
    <source>
        <dbReference type="ARBA" id="ARBA00006242"/>
    </source>
</evidence>
<gene>
    <name evidence="2" type="primary">rps2</name>
</gene>
<accession>A0A1I9Q6D1</accession>